<dbReference type="Pfam" id="PF24494">
    <property type="entry name" value="DUF7587"/>
    <property type="match status" value="1"/>
</dbReference>
<comment type="caution">
    <text evidence="3">The sequence shown here is derived from an EMBL/GenBank/DDBJ whole genome shotgun (WGS) entry which is preliminary data.</text>
</comment>
<protein>
    <recommendedName>
        <fullName evidence="2">DUF7587 domain-containing protein</fullName>
    </recommendedName>
</protein>
<feature type="compositionally biased region" description="Acidic residues" evidence="1">
    <location>
        <begin position="260"/>
        <end position="284"/>
    </location>
</feature>
<name>A0A9W4N3A2_9EURO</name>
<feature type="domain" description="DUF7587" evidence="2">
    <location>
        <begin position="44"/>
        <end position="181"/>
    </location>
</feature>
<dbReference type="AlphaFoldDB" id="A0A9W4N3A2"/>
<organism evidence="3 4">
    <name type="scientific">Penicillium salamii</name>
    <dbReference type="NCBI Taxonomy" id="1612424"/>
    <lineage>
        <taxon>Eukaryota</taxon>
        <taxon>Fungi</taxon>
        <taxon>Dikarya</taxon>
        <taxon>Ascomycota</taxon>
        <taxon>Pezizomycotina</taxon>
        <taxon>Eurotiomycetes</taxon>
        <taxon>Eurotiomycetidae</taxon>
        <taxon>Eurotiales</taxon>
        <taxon>Aspergillaceae</taxon>
        <taxon>Penicillium</taxon>
    </lineage>
</organism>
<proteinExistence type="predicted"/>
<evidence type="ECO:0000256" key="1">
    <source>
        <dbReference type="SAM" id="MobiDB-lite"/>
    </source>
</evidence>
<dbReference type="OrthoDB" id="5296287at2759"/>
<dbReference type="Proteomes" id="UP001152592">
    <property type="component" value="Unassembled WGS sequence"/>
</dbReference>
<evidence type="ECO:0000313" key="3">
    <source>
        <dbReference type="EMBL" id="CAG8271706.1"/>
    </source>
</evidence>
<feature type="compositionally biased region" description="Basic and acidic residues" evidence="1">
    <location>
        <begin position="237"/>
        <end position="247"/>
    </location>
</feature>
<dbReference type="EMBL" id="CAJVPD010000046">
    <property type="protein sequence ID" value="CAG8271706.1"/>
    <property type="molecule type" value="Genomic_DNA"/>
</dbReference>
<evidence type="ECO:0000313" key="4">
    <source>
        <dbReference type="Proteomes" id="UP001152592"/>
    </source>
</evidence>
<accession>A0A9W4N3A2</accession>
<reference evidence="3" key="1">
    <citation type="submission" date="2021-07" db="EMBL/GenBank/DDBJ databases">
        <authorList>
            <person name="Branca A.L. A."/>
        </authorList>
    </citation>
    <scope>NUCLEOTIDE SEQUENCE</scope>
</reference>
<feature type="region of interest" description="Disordered" evidence="1">
    <location>
        <begin position="237"/>
        <end position="287"/>
    </location>
</feature>
<evidence type="ECO:0000259" key="2">
    <source>
        <dbReference type="Pfam" id="PF24494"/>
    </source>
</evidence>
<gene>
    <name evidence="3" type="ORF">PSALAMII_LOCUS1181</name>
</gene>
<dbReference type="InterPro" id="IPR056009">
    <property type="entry name" value="DUF7587"/>
</dbReference>
<sequence length="296" mass="34701">MQNTVFDKACAMELLQFANPFLEEKGLSTHSWAKFPDPAYSGPLLRVWDKHSGSHPDQSERMLARLPRQRLGSRESRKESLATHADYQIWEPTPFISFSASVLGLQRFLSRRKGPSFPRTLTVINPNVRIANGLPMLEMEPELRHYEVQDPYRRAYAYYKDEYLCLWEVTPDEVVAHWDWDVLIENVHWYENEILPTFKKHNDRFLRRSQIEATFDMSTLQSALPRILPVSVNRDELSGSDLDHSTKSDPFSNEHWNSSSEEENWQIEDDDYWDTEDEAEESNAIDDAYKILEGDW</sequence>